<dbReference type="PROSITE" id="PS00356">
    <property type="entry name" value="HTH_LACI_1"/>
    <property type="match status" value="1"/>
</dbReference>
<dbReference type="GO" id="GO:0003700">
    <property type="term" value="F:DNA-binding transcription factor activity"/>
    <property type="evidence" value="ECO:0007669"/>
    <property type="project" value="TreeGrafter"/>
</dbReference>
<evidence type="ECO:0000313" key="5">
    <source>
        <dbReference type="EMBL" id="TCT27376.1"/>
    </source>
</evidence>
<dbReference type="Gene3D" id="3.40.50.2300">
    <property type="match status" value="2"/>
</dbReference>
<evidence type="ECO:0000256" key="1">
    <source>
        <dbReference type="ARBA" id="ARBA00023015"/>
    </source>
</evidence>
<dbReference type="EMBL" id="SMAR01000089">
    <property type="protein sequence ID" value="TCT27376.1"/>
    <property type="molecule type" value="Genomic_DNA"/>
</dbReference>
<dbReference type="SMART" id="SM00354">
    <property type="entry name" value="HTH_LACI"/>
    <property type="match status" value="1"/>
</dbReference>
<dbReference type="InterPro" id="IPR000843">
    <property type="entry name" value="HTH_LacI"/>
</dbReference>
<keyword evidence="6" id="KW-1185">Reference proteome</keyword>
<proteinExistence type="predicted"/>
<evidence type="ECO:0000259" key="4">
    <source>
        <dbReference type="PROSITE" id="PS50932"/>
    </source>
</evidence>
<name>A0A4R3NI66_9HYPH</name>
<evidence type="ECO:0000256" key="2">
    <source>
        <dbReference type="ARBA" id="ARBA00023125"/>
    </source>
</evidence>
<comment type="caution">
    <text evidence="5">The sequence shown here is derived from an EMBL/GenBank/DDBJ whole genome shotgun (WGS) entry which is preliminary data.</text>
</comment>
<protein>
    <submittedName>
        <fullName evidence="5">LacI family transcriptional regulator</fullName>
    </submittedName>
</protein>
<dbReference type="Pfam" id="PF13377">
    <property type="entry name" value="Peripla_BP_3"/>
    <property type="match status" value="1"/>
</dbReference>
<dbReference type="PANTHER" id="PTHR30146">
    <property type="entry name" value="LACI-RELATED TRANSCRIPTIONAL REPRESSOR"/>
    <property type="match status" value="1"/>
</dbReference>
<sequence>MAVKKRAATLAEIAKVAGVSRMTASRALNNQPGVSAETREDILRIADEMGYSVNPFAQKLSNGRSRIIGVMAELHAPFTSDIVLGISGAAKSAGYEALVYSLPDRDSTAPSSVASLLQQIAGGIIAILPYEASYLEQIASEALPVVTIDTLYDDPPFPSVDGDSYQGARLAVRHLADLGHRRIGFITGDNRLRSARERMAGYCDAVAQFGLDRDPALIADGDFLQKSGFDATKRILALKDRPTAIFAANDISALGASQALREKGLRIPEDMSLTGFDDIAIAQQMHPPLTTIRQPLRQIGRSAMNTLLARIGGLDAPSNRITLPTELIVRQSTAKPQRQG</sequence>
<dbReference type="SUPFAM" id="SSF53822">
    <property type="entry name" value="Periplasmic binding protein-like I"/>
    <property type="match status" value="1"/>
</dbReference>
<dbReference type="InterPro" id="IPR010982">
    <property type="entry name" value="Lambda_DNA-bd_dom_sf"/>
</dbReference>
<accession>A0A4R3NI66</accession>
<keyword evidence="1" id="KW-0805">Transcription regulation</keyword>
<feature type="domain" description="HTH lacI-type" evidence="4">
    <location>
        <begin position="8"/>
        <end position="62"/>
    </location>
</feature>
<dbReference type="AlphaFoldDB" id="A0A4R3NI66"/>
<dbReference type="Pfam" id="PF00356">
    <property type="entry name" value="LacI"/>
    <property type="match status" value="1"/>
</dbReference>
<evidence type="ECO:0000313" key="6">
    <source>
        <dbReference type="Proteomes" id="UP000295097"/>
    </source>
</evidence>
<gene>
    <name evidence="5" type="ORF">EDC90_10893</name>
</gene>
<reference evidence="5 6" key="1">
    <citation type="submission" date="2019-03" db="EMBL/GenBank/DDBJ databases">
        <title>Freshwater and sediment microbial communities from various areas in North America, analyzing microbe dynamics in response to fracking.</title>
        <authorList>
            <person name="Lamendella R."/>
        </authorList>
    </citation>
    <scope>NUCLEOTIDE SEQUENCE [LARGE SCALE GENOMIC DNA]</scope>
    <source>
        <strain evidence="5 6">175.2</strain>
    </source>
</reference>
<dbReference type="GO" id="GO:0000976">
    <property type="term" value="F:transcription cis-regulatory region binding"/>
    <property type="evidence" value="ECO:0007669"/>
    <property type="project" value="TreeGrafter"/>
</dbReference>
<dbReference type="CDD" id="cd06267">
    <property type="entry name" value="PBP1_LacI_sugar_binding-like"/>
    <property type="match status" value="1"/>
</dbReference>
<evidence type="ECO:0000256" key="3">
    <source>
        <dbReference type="ARBA" id="ARBA00023163"/>
    </source>
</evidence>
<keyword evidence="3" id="KW-0804">Transcription</keyword>
<dbReference type="InterPro" id="IPR046335">
    <property type="entry name" value="LacI/GalR-like_sensor"/>
</dbReference>
<dbReference type="SUPFAM" id="SSF47413">
    <property type="entry name" value="lambda repressor-like DNA-binding domains"/>
    <property type="match status" value="1"/>
</dbReference>
<dbReference type="PANTHER" id="PTHR30146:SF153">
    <property type="entry name" value="LACTOSE OPERON REPRESSOR"/>
    <property type="match status" value="1"/>
</dbReference>
<dbReference type="InterPro" id="IPR028082">
    <property type="entry name" value="Peripla_BP_I"/>
</dbReference>
<dbReference type="Proteomes" id="UP000295097">
    <property type="component" value="Unassembled WGS sequence"/>
</dbReference>
<keyword evidence="2" id="KW-0238">DNA-binding</keyword>
<organism evidence="5 6">
    <name type="scientific">Martelella mediterranea</name>
    <dbReference type="NCBI Taxonomy" id="293089"/>
    <lineage>
        <taxon>Bacteria</taxon>
        <taxon>Pseudomonadati</taxon>
        <taxon>Pseudomonadota</taxon>
        <taxon>Alphaproteobacteria</taxon>
        <taxon>Hyphomicrobiales</taxon>
        <taxon>Aurantimonadaceae</taxon>
        <taxon>Martelella</taxon>
    </lineage>
</organism>
<dbReference type="RefSeq" id="WP_207903996.1">
    <property type="nucleotide sequence ID" value="NZ_SMAR01000089.1"/>
</dbReference>
<dbReference type="Gene3D" id="1.10.260.40">
    <property type="entry name" value="lambda repressor-like DNA-binding domains"/>
    <property type="match status" value="1"/>
</dbReference>
<dbReference type="CDD" id="cd01392">
    <property type="entry name" value="HTH_LacI"/>
    <property type="match status" value="1"/>
</dbReference>
<dbReference type="PROSITE" id="PS50932">
    <property type="entry name" value="HTH_LACI_2"/>
    <property type="match status" value="1"/>
</dbReference>